<dbReference type="PANTHER" id="PTHR36985:SF1">
    <property type="entry name" value="TRANSLOCATION AND ASSEMBLY MODULE SUBUNIT TAMB"/>
    <property type="match status" value="1"/>
</dbReference>
<keyword evidence="8" id="KW-1185">Reference proteome</keyword>
<name>A0ABS8CCS6_9BURK</name>
<gene>
    <name evidence="7" type="ORF">H0484_08775</name>
</gene>
<dbReference type="InterPro" id="IPR007452">
    <property type="entry name" value="TamB_C"/>
</dbReference>
<evidence type="ECO:0000256" key="3">
    <source>
        <dbReference type="ARBA" id="ARBA00022989"/>
    </source>
</evidence>
<dbReference type="Proteomes" id="UP000776983">
    <property type="component" value="Unassembled WGS sequence"/>
</dbReference>
<evidence type="ECO:0000256" key="2">
    <source>
        <dbReference type="ARBA" id="ARBA00022692"/>
    </source>
</evidence>
<organism evidence="7 8">
    <name type="scientific">Mesopusillimonas faecipullorum</name>
    <dbReference type="NCBI Taxonomy" id="2755040"/>
    <lineage>
        <taxon>Bacteria</taxon>
        <taxon>Pseudomonadati</taxon>
        <taxon>Pseudomonadota</taxon>
        <taxon>Betaproteobacteria</taxon>
        <taxon>Burkholderiales</taxon>
        <taxon>Alcaligenaceae</taxon>
        <taxon>Mesopusillimonas</taxon>
    </lineage>
</organism>
<evidence type="ECO:0000256" key="4">
    <source>
        <dbReference type="ARBA" id="ARBA00023136"/>
    </source>
</evidence>
<evidence type="ECO:0000256" key="1">
    <source>
        <dbReference type="ARBA" id="ARBA00004167"/>
    </source>
</evidence>
<evidence type="ECO:0000256" key="5">
    <source>
        <dbReference type="SAM" id="Phobius"/>
    </source>
</evidence>
<dbReference type="Pfam" id="PF04357">
    <property type="entry name" value="TamB"/>
    <property type="match status" value="1"/>
</dbReference>
<dbReference type="EMBL" id="JACDXW010000004">
    <property type="protein sequence ID" value="MCB5363841.1"/>
    <property type="molecule type" value="Genomic_DNA"/>
</dbReference>
<comment type="caution">
    <text evidence="7">The sequence shown here is derived from an EMBL/GenBank/DDBJ whole genome shotgun (WGS) entry which is preliminary data.</text>
</comment>
<evidence type="ECO:0000259" key="6">
    <source>
        <dbReference type="Pfam" id="PF04357"/>
    </source>
</evidence>
<reference evidence="7 8" key="1">
    <citation type="submission" date="2020-07" db="EMBL/GenBank/DDBJ databases">
        <title>Pusillimonas sp. nov., isolated from poultry manure in Taiwan.</title>
        <authorList>
            <person name="Lin S.-Y."/>
            <person name="Tang Y.-S."/>
            <person name="Young C.-C."/>
        </authorList>
    </citation>
    <scope>NUCLEOTIDE SEQUENCE [LARGE SCALE GENOMIC DNA]</scope>
    <source>
        <strain evidence="7 8">CC-YST705</strain>
    </source>
</reference>
<sequence>MSRRKSHWLRRLLLWWLPLMVLPIMIVAAFIIWCLSSQAGTRWALTTGASVAGVQMQGVSGTVWKGVKVARLRMDEPTLGLALDDLVLQVNWPALLDRHLHVRELSAGRVAVDLRPQPETEPSSEEGFSLPELPVSLTLERFSLGDFELTQENKPLLGARRVLASLAAQRNGQGLLTLRDGTVLYDTMQAQLGGQLTLHQAGGAWPMSAHFDVTATAQDATAPICVSQYLPDLHQAQEGADELASNCALTATLDAEGSLETLQLKAQAQGQGLKADLDAHLLPQASFPLRSGQANISLADGSRLLANLDYQAGQEGALDKVDASVQLEKLDLQAVGGETLPQAGLTGKLEASAHLTSQGWPQDVAVKADFAPDSSWLGQPLRLQADIQAVLPTEMPEQWWAGLQLDRLNIDAQIARNRVHTEGGLGHGEHRLVLDVDAPQLEQFWPGLPGGVTTKGWVSGNLAQHQADLSATYFMQEDADPDALGEGPVQLQVALHGGWGPLGAESEAAQGWQGQVSKLAVHHAGSSIETQSPLSALVRPEADGAMAWRVGAFGAQVVLPGLQPFNIAHTVSEGAGKDIHTQGAIPRLALTRAALRQLQETWMPEQGDSRGRVIVAHSQALDNIPLVFGADWNLRMADSITGALNVRRLEGDLVVPVEQPFPLELTELQLAVQARAAGDGNSRIAATVTVASSIMGNVRATGNALLRRKADGGWEVRDSDPVTFEANADLHNLSWISLVTGDSLEIDGQIQADLRGSLLPGGKWDTTGTITGDKLRIVRIDDGVRLLDGTLRGRFEGSRVVLESLRFPAVLRVTPKEWRTDEWVRTNPEAQGGYLDLNGSWDLDDFQGGIAIDFYRYPILQRSDRYAMISGQLKVDVPYPTVALTGKLNVDAGWIDLDMLSSVPTLDSDVVVLRTRNEVRKEAVPMDVTMDLEVDLGPRFYITGYGVNSGLVGDLHLFMAGGRLTAEGVLRTRGGAISAYGQRLQLRQGTITFQGDITSPILSIEALRTGQAVQAGVRVTGTPRRPRITLISYPEVSEVEKLSWLLLGRGPDESGGDAALLFSVGTSFLGDGEAFYRRFGVDDVTMRTGELGSSGSVLPPESVVRGFDSGTSDIERKFVVASKHITTDLTASVEQALSDTGTVGRLAYRLARGLSAQLTVGTINGAALIYRGSSD</sequence>
<dbReference type="PANTHER" id="PTHR36985">
    <property type="entry name" value="TRANSLOCATION AND ASSEMBLY MODULE SUBUNIT TAMB"/>
    <property type="match status" value="1"/>
</dbReference>
<evidence type="ECO:0000313" key="8">
    <source>
        <dbReference type="Proteomes" id="UP000776983"/>
    </source>
</evidence>
<keyword evidence="4 5" id="KW-0472">Membrane</keyword>
<feature type="domain" description="Translocation and assembly module TamB C-terminal" evidence="6">
    <location>
        <begin position="830"/>
        <end position="1171"/>
    </location>
</feature>
<keyword evidence="2 5" id="KW-0812">Transmembrane</keyword>
<protein>
    <submittedName>
        <fullName evidence="7">Translocation/assembly module TamB domain-containing protein</fullName>
    </submittedName>
</protein>
<comment type="subcellular location">
    <subcellularLocation>
        <location evidence="1">Membrane</location>
        <topology evidence="1">Single-pass membrane protein</topology>
    </subcellularLocation>
</comment>
<proteinExistence type="predicted"/>
<accession>A0ABS8CCS6</accession>
<evidence type="ECO:0000313" key="7">
    <source>
        <dbReference type="EMBL" id="MCB5363841.1"/>
    </source>
</evidence>
<feature type="transmembrane region" description="Helical" evidence="5">
    <location>
        <begin position="12"/>
        <end position="33"/>
    </location>
</feature>
<dbReference type="RefSeq" id="WP_226954211.1">
    <property type="nucleotide sequence ID" value="NZ_JACDXW010000004.1"/>
</dbReference>
<keyword evidence="3 5" id="KW-1133">Transmembrane helix</keyword>